<dbReference type="Pfam" id="PF04199">
    <property type="entry name" value="Cyclase"/>
    <property type="match status" value="1"/>
</dbReference>
<dbReference type="Gene3D" id="3.50.30.50">
    <property type="entry name" value="Putative cyclase"/>
    <property type="match status" value="1"/>
</dbReference>
<dbReference type="GO" id="GO:0004061">
    <property type="term" value="F:arylformamidase activity"/>
    <property type="evidence" value="ECO:0007669"/>
    <property type="project" value="InterPro"/>
</dbReference>
<sequence>MAFGVGKMAFGVGKMANGRKCVVREPNPDTTGFTSIIPILLTRPQDWRSGRRKTIPWTALRFADSRLSCLLTFWAFDIILDILNRQPVKAVHDVQITSFESILLLMMNTKTPSFESLPLQKDGPRGNAWGLFGKDDQLGMLNRLTPETTIAATKEIVHGIRIATDWSMDQPKTPCFNRQPLHQRIHHKAPRTVNDDIITLNTQTSTQWDGFRHFGYQDHKVYFNGCKQDEIHNSTRNGLQVWVENGGVVGRGVLLDYASWAESQGRTVLTHEYNPIPLSDLKKVAEAQSVTFKPSDILFIRTGYVRNANSSSHEEASAYANQPGGVSAIGVESCEEVLRWLWENEFAAVAGDQPAFEALPFNSTTHWLHEWLLAGWGLPIGELFDLEKLAIACKQYNKYTFFFSSMPVHVPGGVASPPNGVAIL</sequence>
<reference evidence="2 3" key="1">
    <citation type="journal article" date="2018" name="IMA Fungus">
        <title>IMA Genome-F 9: Draft genome sequence of Annulohypoxylon stygium, Aspergillus mulundensis, Berkeleyomyces basicola (syn. Thielaviopsis basicola), Ceratocystis smalleyi, two Cercospora beticola strains, Coleophoma cylindrospora, Fusarium fracticaudum, Phialophora cf. hyalina, and Morchella septimelata.</title>
        <authorList>
            <person name="Wingfield B.D."/>
            <person name="Bills G.F."/>
            <person name="Dong Y."/>
            <person name="Huang W."/>
            <person name="Nel W.J."/>
            <person name="Swalarsk-Parry B.S."/>
            <person name="Vaghefi N."/>
            <person name="Wilken P.M."/>
            <person name="An Z."/>
            <person name="de Beer Z.W."/>
            <person name="De Vos L."/>
            <person name="Chen L."/>
            <person name="Duong T.A."/>
            <person name="Gao Y."/>
            <person name="Hammerbacher A."/>
            <person name="Kikkert J.R."/>
            <person name="Li Y."/>
            <person name="Li H."/>
            <person name="Li K."/>
            <person name="Li Q."/>
            <person name="Liu X."/>
            <person name="Ma X."/>
            <person name="Naidoo K."/>
            <person name="Pethybridge S.J."/>
            <person name="Sun J."/>
            <person name="Steenkamp E.T."/>
            <person name="van der Nest M.A."/>
            <person name="van Wyk S."/>
            <person name="Wingfield M.J."/>
            <person name="Xiong C."/>
            <person name="Yue Q."/>
            <person name="Zhang X."/>
        </authorList>
    </citation>
    <scope>NUCLEOTIDE SEQUENCE [LARGE SCALE GENOMIC DNA]</scope>
    <source>
        <strain evidence="2 3">BP6252</strain>
    </source>
</reference>
<keyword evidence="3" id="KW-1185">Reference proteome</keyword>
<proteinExistence type="inferred from homology"/>
<comment type="caution">
    <text evidence="2">The sequence shown here is derived from an EMBL/GenBank/DDBJ whole genome shotgun (WGS) entry which is preliminary data.</text>
</comment>
<dbReference type="STRING" id="1849047.A0A3D8QKN4"/>
<organism evidence="2 3">
    <name type="scientific">Coleophoma cylindrospora</name>
    <dbReference type="NCBI Taxonomy" id="1849047"/>
    <lineage>
        <taxon>Eukaryota</taxon>
        <taxon>Fungi</taxon>
        <taxon>Dikarya</taxon>
        <taxon>Ascomycota</taxon>
        <taxon>Pezizomycotina</taxon>
        <taxon>Leotiomycetes</taxon>
        <taxon>Helotiales</taxon>
        <taxon>Dermateaceae</taxon>
        <taxon>Coleophoma</taxon>
    </lineage>
</organism>
<dbReference type="AlphaFoldDB" id="A0A3D8QKN4"/>
<evidence type="ECO:0008006" key="4">
    <source>
        <dbReference type="Google" id="ProtNLM"/>
    </source>
</evidence>
<dbReference type="EMBL" id="PDLM01000014">
    <property type="protein sequence ID" value="RDW62393.1"/>
    <property type="molecule type" value="Genomic_DNA"/>
</dbReference>
<dbReference type="Proteomes" id="UP000256645">
    <property type="component" value="Unassembled WGS sequence"/>
</dbReference>
<name>A0A3D8QKN4_9HELO</name>
<gene>
    <name evidence="2" type="ORF">BP6252_11826</name>
</gene>
<dbReference type="InterPro" id="IPR007325">
    <property type="entry name" value="KFase/CYL"/>
</dbReference>
<comment type="similarity">
    <text evidence="1">Belongs to the Cyclase 1 superfamily.</text>
</comment>
<dbReference type="PANTHER" id="PTHR34861">
    <property type="match status" value="1"/>
</dbReference>
<evidence type="ECO:0000313" key="2">
    <source>
        <dbReference type="EMBL" id="RDW62393.1"/>
    </source>
</evidence>
<evidence type="ECO:0000256" key="1">
    <source>
        <dbReference type="ARBA" id="ARBA00007865"/>
    </source>
</evidence>
<protein>
    <recommendedName>
        <fullName evidence="4">Cyclase</fullName>
    </recommendedName>
</protein>
<evidence type="ECO:0000313" key="3">
    <source>
        <dbReference type="Proteomes" id="UP000256645"/>
    </source>
</evidence>
<dbReference type="InterPro" id="IPR037175">
    <property type="entry name" value="KFase_sf"/>
</dbReference>
<dbReference type="GO" id="GO:0019441">
    <property type="term" value="P:L-tryptophan catabolic process to kynurenine"/>
    <property type="evidence" value="ECO:0007669"/>
    <property type="project" value="InterPro"/>
</dbReference>
<dbReference type="OrthoDB" id="5396at2759"/>
<dbReference type="SUPFAM" id="SSF102198">
    <property type="entry name" value="Putative cyclase"/>
    <property type="match status" value="1"/>
</dbReference>
<dbReference type="PANTHER" id="PTHR34861:SF11">
    <property type="entry name" value="CYCLASE"/>
    <property type="match status" value="1"/>
</dbReference>
<accession>A0A3D8QKN4</accession>